<accession>A0A6A2ZU68</accession>
<dbReference type="InterPro" id="IPR004883">
    <property type="entry name" value="LOB"/>
</dbReference>
<organism evidence="3 4">
    <name type="scientific">Hibiscus syriacus</name>
    <name type="common">Rose of Sharon</name>
    <dbReference type="NCBI Taxonomy" id="106335"/>
    <lineage>
        <taxon>Eukaryota</taxon>
        <taxon>Viridiplantae</taxon>
        <taxon>Streptophyta</taxon>
        <taxon>Embryophyta</taxon>
        <taxon>Tracheophyta</taxon>
        <taxon>Spermatophyta</taxon>
        <taxon>Magnoliopsida</taxon>
        <taxon>eudicotyledons</taxon>
        <taxon>Gunneridae</taxon>
        <taxon>Pentapetalae</taxon>
        <taxon>rosids</taxon>
        <taxon>malvids</taxon>
        <taxon>Malvales</taxon>
        <taxon>Malvaceae</taxon>
        <taxon>Malvoideae</taxon>
        <taxon>Hibiscus</taxon>
    </lineage>
</organism>
<dbReference type="Proteomes" id="UP000436088">
    <property type="component" value="Unassembled WGS sequence"/>
</dbReference>
<feature type="domain" description="LOB" evidence="2">
    <location>
        <begin position="5"/>
        <end position="100"/>
    </location>
</feature>
<evidence type="ECO:0000256" key="1">
    <source>
        <dbReference type="ARBA" id="ARBA00005474"/>
    </source>
</evidence>
<dbReference type="AlphaFoldDB" id="A0A6A2ZU68"/>
<protein>
    <submittedName>
        <fullName evidence="3">LOB domain-containing protein 4</fullName>
    </submittedName>
</protein>
<dbReference type="PANTHER" id="PTHR31301:SF15">
    <property type="entry name" value="LOB DOMAIN-CONTAINING PROTEIN 12"/>
    <property type="match status" value="1"/>
</dbReference>
<evidence type="ECO:0000259" key="2">
    <source>
        <dbReference type="PROSITE" id="PS50891"/>
    </source>
</evidence>
<dbReference type="Pfam" id="PF03195">
    <property type="entry name" value="LOB"/>
    <property type="match status" value="1"/>
</dbReference>
<comment type="similarity">
    <text evidence="1">Belongs to the LOB domain-containing protein family.</text>
</comment>
<evidence type="ECO:0000313" key="4">
    <source>
        <dbReference type="Proteomes" id="UP000436088"/>
    </source>
</evidence>
<dbReference type="EMBL" id="VEPZ02001080">
    <property type="protein sequence ID" value="KAE8695468.1"/>
    <property type="molecule type" value="Genomic_DNA"/>
</dbReference>
<dbReference type="PANTHER" id="PTHR31301">
    <property type="entry name" value="LOB DOMAIN-CONTAINING PROTEIN 4-RELATED"/>
    <property type="match status" value="1"/>
</dbReference>
<gene>
    <name evidence="3" type="ORF">F3Y22_tig00110705pilonHSYRG00020</name>
</gene>
<evidence type="ECO:0000313" key="3">
    <source>
        <dbReference type="EMBL" id="KAE8695468.1"/>
    </source>
</evidence>
<reference evidence="3" key="1">
    <citation type="submission" date="2019-09" db="EMBL/GenBank/DDBJ databases">
        <title>Draft genome information of white flower Hibiscus syriacus.</title>
        <authorList>
            <person name="Kim Y.-M."/>
        </authorList>
    </citation>
    <scope>NUCLEOTIDE SEQUENCE [LARGE SCALE GENOMIC DNA]</scope>
    <source>
        <strain evidence="3">YM2019G1</strain>
    </source>
</reference>
<comment type="caution">
    <text evidence="3">The sequence shown here is derived from an EMBL/GenBank/DDBJ whole genome shotgun (WGS) entry which is preliminary data.</text>
</comment>
<sequence>MGGNSPCASCKLLRHRCANDCIFAPYFPSDDPDKFAIVHKVFGTSKELPVQQRADAVSSLVYEANARARDPVYGCGTNRLLSEFSDVIVPHRLTQPDNAPGWDIEEFTIAMNGYTITKIGDVCFSDQPVVEYLAVLRHINVSTSDKPTLFPPSTSWMVDGQDIE</sequence>
<dbReference type="PROSITE" id="PS50891">
    <property type="entry name" value="LOB"/>
    <property type="match status" value="1"/>
</dbReference>
<keyword evidence="4" id="KW-1185">Reference proteome</keyword>
<name>A0A6A2ZU68_HIBSY</name>
<proteinExistence type="inferred from homology"/>